<dbReference type="VEuPathDB" id="FungiDB:GGTG_09171"/>
<keyword evidence="3" id="KW-1185">Reference proteome</keyword>
<proteinExistence type="predicted"/>
<reference evidence="1" key="3">
    <citation type="submission" date="2010-09" db="EMBL/GenBank/DDBJ databases">
        <title>Annotation of Gaeumannomyces graminis var. tritici R3-111a-1.</title>
        <authorList>
            <consortium name="The Broad Institute Genome Sequencing Platform"/>
            <person name="Ma L.-J."/>
            <person name="Dead R."/>
            <person name="Young S.K."/>
            <person name="Zeng Q."/>
            <person name="Gargeya S."/>
            <person name="Fitzgerald M."/>
            <person name="Haas B."/>
            <person name="Abouelleil A."/>
            <person name="Alvarado L."/>
            <person name="Arachchi H.M."/>
            <person name="Berlin A."/>
            <person name="Brown A."/>
            <person name="Chapman S.B."/>
            <person name="Chen Z."/>
            <person name="Dunbar C."/>
            <person name="Freedman E."/>
            <person name="Gearin G."/>
            <person name="Gellesch M."/>
            <person name="Goldberg J."/>
            <person name="Griggs A."/>
            <person name="Gujja S."/>
            <person name="Heiman D."/>
            <person name="Howarth C."/>
            <person name="Larson L."/>
            <person name="Lui A."/>
            <person name="MacDonald P.J.P."/>
            <person name="Mehta T."/>
            <person name="Montmayeur A."/>
            <person name="Murphy C."/>
            <person name="Neiman D."/>
            <person name="Pearson M."/>
            <person name="Priest M."/>
            <person name="Roberts A."/>
            <person name="Saif S."/>
            <person name="Shea T."/>
            <person name="Shenoy N."/>
            <person name="Sisk P."/>
            <person name="Stolte C."/>
            <person name="Sykes S."/>
            <person name="Yandava C."/>
            <person name="Wortman J."/>
            <person name="Nusbaum C."/>
            <person name="Birren B."/>
        </authorList>
    </citation>
    <scope>NUCLEOTIDE SEQUENCE</scope>
    <source>
        <strain evidence="1">R3-111a-1</strain>
    </source>
</reference>
<dbReference type="GeneID" id="20349629"/>
<sequence length="98" mass="10866">MGGKVKGTKVMEAITFCSNGGRRLIFGNKARRLTFNNSNGPAFRHLFFPHTIRNVALIPLNSVGKNNRKHSIKHLASGFPLFKKGGCLLLLILSFDKK</sequence>
<protein>
    <submittedName>
        <fullName evidence="1 2">Uncharacterized protein</fullName>
    </submittedName>
</protein>
<name>J3P6M9_GAET3</name>
<reference evidence="2" key="5">
    <citation type="submission" date="2018-04" db="UniProtKB">
        <authorList>
            <consortium name="EnsemblFungi"/>
        </authorList>
    </citation>
    <scope>IDENTIFICATION</scope>
    <source>
        <strain evidence="2">R3-111a-1</strain>
    </source>
</reference>
<dbReference type="Proteomes" id="UP000006039">
    <property type="component" value="Unassembled WGS sequence"/>
</dbReference>
<dbReference type="HOGENOM" id="CLU_2333722_0_0_1"/>
<dbReference type="RefSeq" id="XP_009225279.1">
    <property type="nucleotide sequence ID" value="XM_009227015.1"/>
</dbReference>
<reference evidence="3" key="1">
    <citation type="submission" date="2010-07" db="EMBL/GenBank/DDBJ databases">
        <title>The genome sequence of Gaeumannomyces graminis var. tritici strain R3-111a-1.</title>
        <authorList>
            <consortium name="The Broad Institute Genome Sequencing Platform"/>
            <person name="Ma L.-J."/>
            <person name="Dead R."/>
            <person name="Young S."/>
            <person name="Zeng Q."/>
            <person name="Koehrsen M."/>
            <person name="Alvarado L."/>
            <person name="Berlin A."/>
            <person name="Chapman S.B."/>
            <person name="Chen Z."/>
            <person name="Freedman E."/>
            <person name="Gellesch M."/>
            <person name="Goldberg J."/>
            <person name="Griggs A."/>
            <person name="Gujja S."/>
            <person name="Heilman E.R."/>
            <person name="Heiman D."/>
            <person name="Hepburn T."/>
            <person name="Howarth C."/>
            <person name="Jen D."/>
            <person name="Larson L."/>
            <person name="Mehta T."/>
            <person name="Neiman D."/>
            <person name="Pearson M."/>
            <person name="Roberts A."/>
            <person name="Saif S."/>
            <person name="Shea T."/>
            <person name="Shenoy N."/>
            <person name="Sisk P."/>
            <person name="Stolte C."/>
            <person name="Sykes S."/>
            <person name="Walk T."/>
            <person name="White J."/>
            <person name="Yandava C."/>
            <person name="Haas B."/>
            <person name="Nusbaum C."/>
            <person name="Birren B."/>
        </authorList>
    </citation>
    <scope>NUCLEOTIDE SEQUENCE [LARGE SCALE GENOMIC DNA]</scope>
    <source>
        <strain evidence="3">R3-111a-1</strain>
    </source>
</reference>
<evidence type="ECO:0000313" key="1">
    <source>
        <dbReference type="EMBL" id="EJT72305.1"/>
    </source>
</evidence>
<reference evidence="1" key="2">
    <citation type="submission" date="2010-07" db="EMBL/GenBank/DDBJ databases">
        <authorList>
            <consortium name="The Broad Institute Genome Sequencing Platform"/>
            <consortium name="Broad Institute Genome Sequencing Center for Infectious Disease"/>
            <person name="Ma L.-J."/>
            <person name="Dead R."/>
            <person name="Young S."/>
            <person name="Zeng Q."/>
            <person name="Koehrsen M."/>
            <person name="Alvarado L."/>
            <person name="Berlin A."/>
            <person name="Chapman S.B."/>
            <person name="Chen Z."/>
            <person name="Freedman E."/>
            <person name="Gellesch M."/>
            <person name="Goldberg J."/>
            <person name="Griggs A."/>
            <person name="Gujja S."/>
            <person name="Heilman E.R."/>
            <person name="Heiman D."/>
            <person name="Hepburn T."/>
            <person name="Howarth C."/>
            <person name="Jen D."/>
            <person name="Larson L."/>
            <person name="Mehta T."/>
            <person name="Neiman D."/>
            <person name="Pearson M."/>
            <person name="Roberts A."/>
            <person name="Saif S."/>
            <person name="Shea T."/>
            <person name="Shenoy N."/>
            <person name="Sisk P."/>
            <person name="Stolte C."/>
            <person name="Sykes S."/>
            <person name="Walk T."/>
            <person name="White J."/>
            <person name="Yandava C."/>
            <person name="Haas B."/>
            <person name="Nusbaum C."/>
            <person name="Birren B."/>
        </authorList>
    </citation>
    <scope>NUCLEOTIDE SEQUENCE</scope>
    <source>
        <strain evidence="1">R3-111a-1</strain>
    </source>
</reference>
<organism evidence="1">
    <name type="scientific">Gaeumannomyces tritici (strain R3-111a-1)</name>
    <name type="common">Wheat and barley take-all root rot fungus</name>
    <name type="synonym">Gaeumannomyces graminis var. tritici</name>
    <dbReference type="NCBI Taxonomy" id="644352"/>
    <lineage>
        <taxon>Eukaryota</taxon>
        <taxon>Fungi</taxon>
        <taxon>Dikarya</taxon>
        <taxon>Ascomycota</taxon>
        <taxon>Pezizomycotina</taxon>
        <taxon>Sordariomycetes</taxon>
        <taxon>Sordariomycetidae</taxon>
        <taxon>Magnaporthales</taxon>
        <taxon>Magnaporthaceae</taxon>
        <taxon>Gaeumannomyces</taxon>
    </lineage>
</organism>
<accession>J3P6M9</accession>
<gene>
    <name evidence="2" type="primary">20349629</name>
    <name evidence="1" type="ORF">GGTG_09171</name>
</gene>
<dbReference type="EnsemblFungi" id="EJT72305">
    <property type="protein sequence ID" value="EJT72305"/>
    <property type="gene ID" value="GGTG_09171"/>
</dbReference>
<dbReference type="EMBL" id="GL385399">
    <property type="protein sequence ID" value="EJT72305.1"/>
    <property type="molecule type" value="Genomic_DNA"/>
</dbReference>
<reference evidence="2" key="4">
    <citation type="journal article" date="2015" name="G3 (Bethesda)">
        <title>Genome sequences of three phytopathogenic species of the Magnaporthaceae family of fungi.</title>
        <authorList>
            <person name="Okagaki L.H."/>
            <person name="Nunes C.C."/>
            <person name="Sailsbery J."/>
            <person name="Clay B."/>
            <person name="Brown D."/>
            <person name="John T."/>
            <person name="Oh Y."/>
            <person name="Young N."/>
            <person name="Fitzgerald M."/>
            <person name="Haas B.J."/>
            <person name="Zeng Q."/>
            <person name="Young S."/>
            <person name="Adiconis X."/>
            <person name="Fan L."/>
            <person name="Levin J.Z."/>
            <person name="Mitchell T.K."/>
            <person name="Okubara P.A."/>
            <person name="Farman M.L."/>
            <person name="Kohn L.M."/>
            <person name="Birren B."/>
            <person name="Ma L.-J."/>
            <person name="Dean R.A."/>
        </authorList>
    </citation>
    <scope>NUCLEOTIDE SEQUENCE</scope>
    <source>
        <strain evidence="2">R3-111a-1</strain>
    </source>
</reference>
<evidence type="ECO:0000313" key="3">
    <source>
        <dbReference type="Proteomes" id="UP000006039"/>
    </source>
</evidence>
<dbReference type="AlphaFoldDB" id="J3P6M9"/>
<evidence type="ECO:0000313" key="2">
    <source>
        <dbReference type="EnsemblFungi" id="EJT72305"/>
    </source>
</evidence>